<comment type="caution">
    <text evidence="1">The sequence shown here is derived from an EMBL/GenBank/DDBJ whole genome shotgun (WGS) entry which is preliminary data.</text>
</comment>
<dbReference type="AlphaFoldDB" id="A0AAD7DNG1"/>
<reference evidence="1" key="1">
    <citation type="submission" date="2023-03" db="EMBL/GenBank/DDBJ databases">
        <title>Massive genome expansion in bonnet fungi (Mycena s.s.) driven by repeated elements and novel gene families across ecological guilds.</title>
        <authorList>
            <consortium name="Lawrence Berkeley National Laboratory"/>
            <person name="Harder C.B."/>
            <person name="Miyauchi S."/>
            <person name="Viragh M."/>
            <person name="Kuo A."/>
            <person name="Thoen E."/>
            <person name="Andreopoulos B."/>
            <person name="Lu D."/>
            <person name="Skrede I."/>
            <person name="Drula E."/>
            <person name="Henrissat B."/>
            <person name="Morin E."/>
            <person name="Kohler A."/>
            <person name="Barry K."/>
            <person name="LaButti K."/>
            <person name="Morin E."/>
            <person name="Salamov A."/>
            <person name="Lipzen A."/>
            <person name="Mereny Z."/>
            <person name="Hegedus B."/>
            <person name="Baldrian P."/>
            <person name="Stursova M."/>
            <person name="Weitz H."/>
            <person name="Taylor A."/>
            <person name="Grigoriev I.V."/>
            <person name="Nagy L.G."/>
            <person name="Martin F."/>
            <person name="Kauserud H."/>
        </authorList>
    </citation>
    <scope>NUCLEOTIDE SEQUENCE</scope>
    <source>
        <strain evidence="1">CBHHK067</strain>
    </source>
</reference>
<proteinExistence type="predicted"/>
<dbReference type="Proteomes" id="UP001221757">
    <property type="component" value="Unassembled WGS sequence"/>
</dbReference>
<accession>A0AAD7DNG1</accession>
<dbReference type="EMBL" id="JARKIE010000036">
    <property type="protein sequence ID" value="KAJ7695977.1"/>
    <property type="molecule type" value="Genomic_DNA"/>
</dbReference>
<evidence type="ECO:0000313" key="1">
    <source>
        <dbReference type="EMBL" id="KAJ7695977.1"/>
    </source>
</evidence>
<evidence type="ECO:0000313" key="2">
    <source>
        <dbReference type="Proteomes" id="UP001221757"/>
    </source>
</evidence>
<gene>
    <name evidence="1" type="ORF">B0H17DRAFT_1198300</name>
</gene>
<protein>
    <submittedName>
        <fullName evidence="1">Uncharacterized protein</fullName>
    </submittedName>
</protein>
<keyword evidence="2" id="KW-1185">Reference proteome</keyword>
<name>A0AAD7DNG1_MYCRO</name>
<sequence length="109" mass="11779">MEDKVRRIRSASASAFPSTSLADTSTAYDVDMEKGGCILPAPLSGSVPLEYMHNIELGMCSLSRPSLISMCPSMWPTLPSPVATGWCLHLFSYLCSVTPSVFLASRSFL</sequence>
<organism evidence="1 2">
    <name type="scientific">Mycena rosella</name>
    <name type="common">Pink bonnet</name>
    <name type="synonym">Agaricus rosellus</name>
    <dbReference type="NCBI Taxonomy" id="1033263"/>
    <lineage>
        <taxon>Eukaryota</taxon>
        <taxon>Fungi</taxon>
        <taxon>Dikarya</taxon>
        <taxon>Basidiomycota</taxon>
        <taxon>Agaricomycotina</taxon>
        <taxon>Agaricomycetes</taxon>
        <taxon>Agaricomycetidae</taxon>
        <taxon>Agaricales</taxon>
        <taxon>Marasmiineae</taxon>
        <taxon>Mycenaceae</taxon>
        <taxon>Mycena</taxon>
    </lineage>
</organism>